<protein>
    <submittedName>
        <fullName evidence="2">Uncharacterized protein</fullName>
    </submittedName>
</protein>
<evidence type="ECO:0000256" key="1">
    <source>
        <dbReference type="SAM" id="MobiDB-lite"/>
    </source>
</evidence>
<feature type="compositionally biased region" description="Basic and acidic residues" evidence="1">
    <location>
        <begin position="78"/>
        <end position="94"/>
    </location>
</feature>
<organism evidence="2 3">
    <name type="scientific">Necator americanus</name>
    <name type="common">Human hookworm</name>
    <dbReference type="NCBI Taxonomy" id="51031"/>
    <lineage>
        <taxon>Eukaryota</taxon>
        <taxon>Metazoa</taxon>
        <taxon>Ecdysozoa</taxon>
        <taxon>Nematoda</taxon>
        <taxon>Chromadorea</taxon>
        <taxon>Rhabditida</taxon>
        <taxon>Rhabditina</taxon>
        <taxon>Rhabditomorpha</taxon>
        <taxon>Strongyloidea</taxon>
        <taxon>Ancylostomatidae</taxon>
        <taxon>Bunostominae</taxon>
        <taxon>Necator</taxon>
    </lineage>
</organism>
<sequence>MLYSASPGKIERGSAHGRKLTTYPHLFLEKSQHRQVCDMLSLGSERTGIAAASHNVNPVEHIRRCIPAHPAKSLTDVTEDKTRRKLNTAERATEGRTSSLAEYDEYGVVAVRQSMHGVGLASIRIQ</sequence>
<evidence type="ECO:0000313" key="2">
    <source>
        <dbReference type="EMBL" id="KAK6757424.1"/>
    </source>
</evidence>
<evidence type="ECO:0000313" key="3">
    <source>
        <dbReference type="Proteomes" id="UP001303046"/>
    </source>
</evidence>
<reference evidence="2 3" key="1">
    <citation type="submission" date="2023-08" db="EMBL/GenBank/DDBJ databases">
        <title>A Necator americanus chromosomal reference genome.</title>
        <authorList>
            <person name="Ilik V."/>
            <person name="Petrzelkova K.J."/>
            <person name="Pardy F."/>
            <person name="Fuh T."/>
            <person name="Niatou-Singa F.S."/>
            <person name="Gouil Q."/>
            <person name="Baker L."/>
            <person name="Ritchie M.E."/>
            <person name="Jex A.R."/>
            <person name="Gazzola D."/>
            <person name="Li H."/>
            <person name="Toshio Fujiwara R."/>
            <person name="Zhan B."/>
            <person name="Aroian R.V."/>
            <person name="Pafco B."/>
            <person name="Schwarz E.M."/>
        </authorList>
    </citation>
    <scope>NUCLEOTIDE SEQUENCE [LARGE SCALE GENOMIC DNA]</scope>
    <source>
        <strain evidence="2 3">Aroian</strain>
        <tissue evidence="2">Whole animal</tissue>
    </source>
</reference>
<accession>A0ABR1E410</accession>
<comment type="caution">
    <text evidence="2">The sequence shown here is derived from an EMBL/GenBank/DDBJ whole genome shotgun (WGS) entry which is preliminary data.</text>
</comment>
<keyword evidence="3" id="KW-1185">Reference proteome</keyword>
<dbReference type="Proteomes" id="UP001303046">
    <property type="component" value="Unassembled WGS sequence"/>
</dbReference>
<dbReference type="EMBL" id="JAVFWL010000005">
    <property type="protein sequence ID" value="KAK6757424.1"/>
    <property type="molecule type" value="Genomic_DNA"/>
</dbReference>
<feature type="region of interest" description="Disordered" evidence="1">
    <location>
        <begin position="74"/>
        <end position="94"/>
    </location>
</feature>
<name>A0ABR1E410_NECAM</name>
<proteinExistence type="predicted"/>
<gene>
    <name evidence="2" type="primary">Necator_chrV.g20112</name>
    <name evidence="2" type="ORF">RB195_015320</name>
</gene>